<feature type="compositionally biased region" description="Acidic residues" evidence="1">
    <location>
        <begin position="259"/>
        <end position="268"/>
    </location>
</feature>
<evidence type="ECO:0008006" key="4">
    <source>
        <dbReference type="Google" id="ProtNLM"/>
    </source>
</evidence>
<feature type="region of interest" description="Disordered" evidence="1">
    <location>
        <begin position="44"/>
        <end position="140"/>
    </location>
</feature>
<feature type="region of interest" description="Disordered" evidence="1">
    <location>
        <begin position="1"/>
        <end position="25"/>
    </location>
</feature>
<comment type="caution">
    <text evidence="2">The sequence shown here is derived from an EMBL/GenBank/DDBJ whole genome shotgun (WGS) entry which is preliminary data.</text>
</comment>
<organism evidence="2 3">
    <name type="scientific">Lacrimispora amygdalina</name>
    <dbReference type="NCBI Taxonomy" id="253257"/>
    <lineage>
        <taxon>Bacteria</taxon>
        <taxon>Bacillati</taxon>
        <taxon>Bacillota</taxon>
        <taxon>Clostridia</taxon>
        <taxon>Lachnospirales</taxon>
        <taxon>Lachnospiraceae</taxon>
        <taxon>Lacrimispora</taxon>
    </lineage>
</organism>
<dbReference type="RefSeq" id="WP_117418400.1">
    <property type="nucleotide sequence ID" value="NZ_QOHO01000060.1"/>
</dbReference>
<evidence type="ECO:0000313" key="2">
    <source>
        <dbReference type="EMBL" id="RFZ77488.1"/>
    </source>
</evidence>
<evidence type="ECO:0000256" key="1">
    <source>
        <dbReference type="SAM" id="MobiDB-lite"/>
    </source>
</evidence>
<sequence length="325" mass="36545">MGVFSEINMEMQSGIDSPFEDEGAFEQAPAFEQAERLPVMPPEQMEEKMELPALQAGVSDDMDSADNEAEELEDGPAEKSNGCGKELEAETKLDSKPGQDTVNSKAQAEAEEKKRKADHEAAEAKRKEEWEAAQNAKKADEQEQLDRLAAMGDEEVIEASAKRVSGATERLTRRNMKECVSEYIQTLCFSDPAFARLTMLPRKTMIHCFYYINRKAMEFLHQEMKDNGMTPEGPNGTYGGDIPDDMCYQWAEEYFRDPDAEEDKEKEEEFVPKPYMGRTVPTKTKNKKALEKKAAEKKPEPEKKDALPDGQMSLLDLSMPTSKAG</sequence>
<feature type="compositionally biased region" description="Basic and acidic residues" evidence="1">
    <location>
        <begin position="108"/>
        <end position="130"/>
    </location>
</feature>
<feature type="compositionally biased region" description="Basic and acidic residues" evidence="1">
    <location>
        <begin position="85"/>
        <end position="97"/>
    </location>
</feature>
<proteinExistence type="predicted"/>
<dbReference type="EMBL" id="QOHO01000060">
    <property type="protein sequence ID" value="RFZ77488.1"/>
    <property type="molecule type" value="Genomic_DNA"/>
</dbReference>
<accession>A0A3E2N906</accession>
<dbReference type="OrthoDB" id="1937091at2"/>
<evidence type="ECO:0000313" key="3">
    <source>
        <dbReference type="Proteomes" id="UP000260680"/>
    </source>
</evidence>
<feature type="compositionally biased region" description="Acidic residues" evidence="1">
    <location>
        <begin position="60"/>
        <end position="75"/>
    </location>
</feature>
<protein>
    <recommendedName>
        <fullName evidence="4">PcfK-like protein</fullName>
    </recommendedName>
</protein>
<gene>
    <name evidence="2" type="ORF">DS742_18215</name>
</gene>
<feature type="compositionally biased region" description="Basic and acidic residues" evidence="1">
    <location>
        <begin position="288"/>
        <end position="307"/>
    </location>
</feature>
<dbReference type="Proteomes" id="UP000260680">
    <property type="component" value="Unassembled WGS sequence"/>
</dbReference>
<feature type="region of interest" description="Disordered" evidence="1">
    <location>
        <begin position="258"/>
        <end position="325"/>
    </location>
</feature>
<name>A0A3E2N906_9FIRM</name>
<reference evidence="2 3" key="1">
    <citation type="submission" date="2018-07" db="EMBL/GenBank/DDBJ databases">
        <title>New species, Clostridium PI-S10-A1B.</title>
        <authorList>
            <person name="Krishna G."/>
            <person name="Summeta K."/>
            <person name="Shikha S."/>
            <person name="Prabhu P.B."/>
            <person name="Suresh K."/>
        </authorList>
    </citation>
    <scope>NUCLEOTIDE SEQUENCE [LARGE SCALE GENOMIC DNA]</scope>
    <source>
        <strain evidence="2 3">PI-S10-A1B</strain>
    </source>
</reference>
<dbReference type="AlphaFoldDB" id="A0A3E2N906"/>